<organism evidence="2 3">
    <name type="scientific">Azospirillum argentinense</name>
    <dbReference type="NCBI Taxonomy" id="2970906"/>
    <lineage>
        <taxon>Bacteria</taxon>
        <taxon>Pseudomonadati</taxon>
        <taxon>Pseudomonadota</taxon>
        <taxon>Alphaproteobacteria</taxon>
        <taxon>Rhodospirillales</taxon>
        <taxon>Azospirillaceae</taxon>
        <taxon>Azospirillum</taxon>
    </lineage>
</organism>
<dbReference type="InterPro" id="IPR000073">
    <property type="entry name" value="AB_hydrolase_1"/>
</dbReference>
<dbReference type="SUPFAM" id="SSF53474">
    <property type="entry name" value="alpha/beta-Hydrolases"/>
    <property type="match status" value="1"/>
</dbReference>
<dbReference type="PANTHER" id="PTHR43798">
    <property type="entry name" value="MONOACYLGLYCEROL LIPASE"/>
    <property type="match status" value="1"/>
</dbReference>
<dbReference type="GO" id="GO:0016020">
    <property type="term" value="C:membrane"/>
    <property type="evidence" value="ECO:0007669"/>
    <property type="project" value="TreeGrafter"/>
</dbReference>
<keyword evidence="2" id="KW-0614">Plasmid</keyword>
<evidence type="ECO:0000259" key="1">
    <source>
        <dbReference type="Pfam" id="PF12697"/>
    </source>
</evidence>
<evidence type="ECO:0000313" key="3">
    <source>
        <dbReference type="Proteomes" id="UP000027186"/>
    </source>
</evidence>
<name>A0A060DXE1_9PROT</name>
<dbReference type="PANTHER" id="PTHR43798:SF33">
    <property type="entry name" value="HYDROLASE, PUTATIVE (AFU_ORTHOLOGUE AFUA_2G14860)-RELATED"/>
    <property type="match status" value="1"/>
</dbReference>
<gene>
    <name evidence="2" type="ORF">ABAZ39_28275</name>
</gene>
<sequence length="330" mass="36247">MTMHRGNHDGPHTVVTEERYIPAKDAGIQLYLRNKRPAGVTAFGAERTVLLVHGSSYPAHTAFDLPLDGMSWMDYMAGRGFDVHCLDLRGFGRSTRPPEMDRAAAAAEPVVDTSTALRDVAAAVEHILESRSIDRLCLIGWSWGATLVGAYTAEHGERVARLVLYAPQWLRDTPHPAGGCTPLGAYRTITVGDARQRWLSGVPEDRRDALVPPAWFDAWASATFASDAVGATQEPPVIRAPNGNIADSMTYWCSGRPLYDPGRIRSPTLVVVGAWDADTPVAMAEQVFRELGAASQRRMVVIGDATHTVLLERNRMQLFRETQLFLEEQG</sequence>
<dbReference type="RefSeq" id="WP_040137513.1">
    <property type="nucleotide sequence ID" value="NZ_CP007796.1"/>
</dbReference>
<keyword evidence="2" id="KW-0378">Hydrolase</keyword>
<dbReference type="InterPro" id="IPR050266">
    <property type="entry name" value="AB_hydrolase_sf"/>
</dbReference>
<protein>
    <submittedName>
        <fullName evidence="2">Alpha/beta hydrolase</fullName>
    </submittedName>
</protein>
<dbReference type="GO" id="GO:0016787">
    <property type="term" value="F:hydrolase activity"/>
    <property type="evidence" value="ECO:0007669"/>
    <property type="project" value="UniProtKB-KW"/>
</dbReference>
<dbReference type="InterPro" id="IPR029058">
    <property type="entry name" value="AB_hydrolase_fold"/>
</dbReference>
<evidence type="ECO:0000313" key="2">
    <source>
        <dbReference type="EMBL" id="AIB15763.1"/>
    </source>
</evidence>
<dbReference type="KEGG" id="abq:ABAZ39_28275"/>
<dbReference type="Gene3D" id="3.40.50.1820">
    <property type="entry name" value="alpha/beta hydrolase"/>
    <property type="match status" value="1"/>
</dbReference>
<dbReference type="Proteomes" id="UP000027186">
    <property type="component" value="Plasmid AbAZ39_p3"/>
</dbReference>
<dbReference type="AlphaFoldDB" id="A0A060DXE1"/>
<reference evidence="2 3" key="1">
    <citation type="journal article" date="2014" name="Genome Announc.">
        <title>Complete Genome Sequence of the Model Rhizosphere Strain Azospirillum brasilense Az39, Successfully Applied in Agriculture.</title>
        <authorList>
            <person name="Rivera D."/>
            <person name="Revale S."/>
            <person name="Molina R."/>
            <person name="Gualpa J."/>
            <person name="Puente M."/>
            <person name="Maroniche G."/>
            <person name="Paris G."/>
            <person name="Baker D."/>
            <person name="Clavijo B."/>
            <person name="McLay K."/>
            <person name="Spaepen S."/>
            <person name="Perticari A."/>
            <person name="Vazquez M."/>
            <person name="Wisniewski-Dye F."/>
            <person name="Watkins C."/>
            <person name="Martinez-Abarca F."/>
            <person name="Vanderleyden J."/>
            <person name="Cassan F."/>
        </authorList>
    </citation>
    <scope>NUCLEOTIDE SEQUENCE [LARGE SCALE GENOMIC DNA]</scope>
    <source>
        <strain evidence="2 3">Az39</strain>
        <plasmid evidence="2">AbAZ39_p3</plasmid>
    </source>
</reference>
<dbReference type="EMBL" id="CP007796">
    <property type="protein sequence ID" value="AIB15763.1"/>
    <property type="molecule type" value="Genomic_DNA"/>
</dbReference>
<feature type="domain" description="AB hydrolase-1" evidence="1">
    <location>
        <begin position="49"/>
        <end position="313"/>
    </location>
</feature>
<accession>A0A060DXE1</accession>
<dbReference type="Pfam" id="PF12697">
    <property type="entry name" value="Abhydrolase_6"/>
    <property type="match status" value="1"/>
</dbReference>
<proteinExistence type="predicted"/>
<geneLocation type="plasmid" evidence="2 3">
    <name>AbAZ39_p3</name>
</geneLocation>